<dbReference type="InterPro" id="IPR011419">
    <property type="entry name" value="ATP12_ATP_synth-F1-assembly"/>
</dbReference>
<dbReference type="Gene3D" id="3.30.2180.10">
    <property type="entry name" value="ATP12-like"/>
    <property type="match status" value="1"/>
</dbReference>
<dbReference type="SUPFAM" id="SSF160909">
    <property type="entry name" value="ATP12-like"/>
    <property type="match status" value="1"/>
</dbReference>
<gene>
    <name evidence="1" type="ORF">METZ01_LOCUS267315</name>
</gene>
<dbReference type="InterPro" id="IPR042272">
    <property type="entry name" value="ATP12_ATP_synth-F1-assembly_N"/>
</dbReference>
<evidence type="ECO:0000313" key="1">
    <source>
        <dbReference type="EMBL" id="SVC14461.1"/>
    </source>
</evidence>
<organism evidence="1">
    <name type="scientific">marine metagenome</name>
    <dbReference type="NCBI Taxonomy" id="408172"/>
    <lineage>
        <taxon>unclassified sequences</taxon>
        <taxon>metagenomes</taxon>
        <taxon>ecological metagenomes</taxon>
    </lineage>
</organism>
<proteinExistence type="predicted"/>
<name>A0A382JV85_9ZZZZ</name>
<dbReference type="EMBL" id="UINC01075861">
    <property type="protein sequence ID" value="SVC14461.1"/>
    <property type="molecule type" value="Genomic_DNA"/>
</dbReference>
<protein>
    <submittedName>
        <fullName evidence="1">Uncharacterized protein</fullName>
    </submittedName>
</protein>
<accession>A0A382JV85</accession>
<reference evidence="1" key="1">
    <citation type="submission" date="2018-05" db="EMBL/GenBank/DDBJ databases">
        <authorList>
            <person name="Lanie J.A."/>
            <person name="Ng W.-L."/>
            <person name="Kazmierczak K.M."/>
            <person name="Andrzejewski T.M."/>
            <person name="Davidsen T.M."/>
            <person name="Wayne K.J."/>
            <person name="Tettelin H."/>
            <person name="Glass J.I."/>
            <person name="Rusch D."/>
            <person name="Podicherti R."/>
            <person name="Tsui H.-C.T."/>
            <person name="Winkler M.E."/>
        </authorList>
    </citation>
    <scope>NUCLEOTIDE SEQUENCE</scope>
</reference>
<dbReference type="AlphaFoldDB" id="A0A382JV85"/>
<dbReference type="Pfam" id="PF07542">
    <property type="entry name" value="ATP12"/>
    <property type="match status" value="1"/>
</dbReference>
<dbReference type="GO" id="GO:0043461">
    <property type="term" value="P:proton-transporting ATP synthase complex assembly"/>
    <property type="evidence" value="ECO:0007669"/>
    <property type="project" value="InterPro"/>
</dbReference>
<sequence length="57" mass="6300">MAERKFPKRLYKDVSVISIDEGYGIALDGNVLKTPAATVLFTECLPLIEAVAMEWEG</sequence>